<accession>Q0BYL1</accession>
<evidence type="ECO:0000313" key="2">
    <source>
        <dbReference type="EMBL" id="ABI77295.1"/>
    </source>
</evidence>
<keyword evidence="3" id="KW-1185">Reference proteome</keyword>
<evidence type="ECO:0000256" key="1">
    <source>
        <dbReference type="SAM" id="MobiDB-lite"/>
    </source>
</evidence>
<dbReference type="EMBL" id="CP000158">
    <property type="protein sequence ID" value="ABI77295.1"/>
    <property type="molecule type" value="Genomic_DNA"/>
</dbReference>
<dbReference type="KEGG" id="hne:HNE_2753"/>
<evidence type="ECO:0000313" key="3">
    <source>
        <dbReference type="Proteomes" id="UP000001959"/>
    </source>
</evidence>
<feature type="region of interest" description="Disordered" evidence="1">
    <location>
        <begin position="1"/>
        <end position="79"/>
    </location>
</feature>
<dbReference type="AlphaFoldDB" id="Q0BYL1"/>
<feature type="region of interest" description="Disordered" evidence="1">
    <location>
        <begin position="183"/>
        <end position="213"/>
    </location>
</feature>
<sequence length="213" mass="23313">MTALKPHNLSPPHDYGGHEDQQSHCDCPNDGVGHLSAKRAITSGKPAHKPRPIHPPKPHTSTTTRPKSPHPIRPPQRSRYPHAMDYAFATPLPGLSLLQRLLWPLIFVQLIALRDWVRAHYGRGVPYWITISKFGRVRLRHLPADFASSQAAPVSYEIFGQDYSAGLTRDLLAATCAEEETSGAPAPALSLALPETQSGQAPSQKGRAHPDTS</sequence>
<feature type="compositionally biased region" description="Basic residues" evidence="1">
    <location>
        <begin position="46"/>
        <end position="57"/>
    </location>
</feature>
<feature type="compositionally biased region" description="Low complexity" evidence="1">
    <location>
        <begin position="184"/>
        <end position="194"/>
    </location>
</feature>
<dbReference type="HOGENOM" id="CLU_1292935_0_0_5"/>
<protein>
    <submittedName>
        <fullName evidence="2">Uncharacterized protein</fullName>
    </submittedName>
</protein>
<name>Q0BYL1_HYPNA</name>
<dbReference type="Proteomes" id="UP000001959">
    <property type="component" value="Chromosome"/>
</dbReference>
<proteinExistence type="predicted"/>
<reference evidence="2 3" key="1">
    <citation type="journal article" date="2006" name="J. Bacteriol.">
        <title>Comparative genomic evidence for a close relationship between the dimorphic prosthecate bacteria Hyphomonas neptunium and Caulobacter crescentus.</title>
        <authorList>
            <person name="Badger J.H."/>
            <person name="Hoover T.R."/>
            <person name="Brun Y.V."/>
            <person name="Weiner R.M."/>
            <person name="Laub M.T."/>
            <person name="Alexandre G."/>
            <person name="Mrazek J."/>
            <person name="Ren Q."/>
            <person name="Paulsen I.T."/>
            <person name="Nelson K.E."/>
            <person name="Khouri H.M."/>
            <person name="Radune D."/>
            <person name="Sosa J."/>
            <person name="Dodson R.J."/>
            <person name="Sullivan S.A."/>
            <person name="Rosovitz M.J."/>
            <person name="Madupu R."/>
            <person name="Brinkac L.M."/>
            <person name="Durkin A.S."/>
            <person name="Daugherty S.C."/>
            <person name="Kothari S.P."/>
            <person name="Giglio M.G."/>
            <person name="Zhou L."/>
            <person name="Haft D.H."/>
            <person name="Selengut J.D."/>
            <person name="Davidsen T.M."/>
            <person name="Yang Q."/>
            <person name="Zafar N."/>
            <person name="Ward N.L."/>
        </authorList>
    </citation>
    <scope>NUCLEOTIDE SEQUENCE [LARGE SCALE GENOMIC DNA]</scope>
    <source>
        <strain evidence="2 3">ATCC 15444</strain>
    </source>
</reference>
<gene>
    <name evidence="2" type="ordered locus">HNE_2753</name>
</gene>
<organism evidence="2 3">
    <name type="scientific">Hyphomonas neptunium (strain ATCC 15444)</name>
    <dbReference type="NCBI Taxonomy" id="228405"/>
    <lineage>
        <taxon>Bacteria</taxon>
        <taxon>Pseudomonadati</taxon>
        <taxon>Pseudomonadota</taxon>
        <taxon>Alphaproteobacteria</taxon>
        <taxon>Hyphomonadales</taxon>
        <taxon>Hyphomonadaceae</taxon>
        <taxon>Hyphomonas</taxon>
    </lineage>
</organism>